<reference evidence="1 2" key="1">
    <citation type="journal article" date="2018" name="Front. Plant Sci.">
        <title>Red Clover (Trifolium pratense) and Zigzag Clover (T. medium) - A Picture of Genomic Similarities and Differences.</title>
        <authorList>
            <person name="Dluhosova J."/>
            <person name="Istvanek J."/>
            <person name="Nedelnik J."/>
            <person name="Repkova J."/>
        </authorList>
    </citation>
    <scope>NUCLEOTIDE SEQUENCE [LARGE SCALE GENOMIC DNA]</scope>
    <source>
        <strain evidence="2">cv. 10/8</strain>
        <tissue evidence="1">Leaf</tissue>
    </source>
</reference>
<keyword evidence="2" id="KW-1185">Reference proteome</keyword>
<evidence type="ECO:0000313" key="2">
    <source>
        <dbReference type="Proteomes" id="UP000265520"/>
    </source>
</evidence>
<sequence length="79" mass="8408">MKESHVSLIAMMEKCLGKSVVDEEGASVVVNTTPVLQISPKKTKGSSSGGLGGETLMEFRHSVKVELPSFTGTDPIAWM</sequence>
<dbReference type="EMBL" id="LXQA010425315">
    <property type="protein sequence ID" value="MCI51003.1"/>
    <property type="molecule type" value="Genomic_DNA"/>
</dbReference>
<accession>A0A392SQ53</accession>
<dbReference type="Proteomes" id="UP000265520">
    <property type="component" value="Unassembled WGS sequence"/>
</dbReference>
<dbReference type="AlphaFoldDB" id="A0A392SQ53"/>
<proteinExistence type="predicted"/>
<evidence type="ECO:0000313" key="1">
    <source>
        <dbReference type="EMBL" id="MCI51003.1"/>
    </source>
</evidence>
<protein>
    <submittedName>
        <fullName evidence="1">Uncharacterized protein</fullName>
    </submittedName>
</protein>
<comment type="caution">
    <text evidence="1">The sequence shown here is derived from an EMBL/GenBank/DDBJ whole genome shotgun (WGS) entry which is preliminary data.</text>
</comment>
<feature type="non-terminal residue" evidence="1">
    <location>
        <position position="79"/>
    </location>
</feature>
<name>A0A392SQ53_9FABA</name>
<organism evidence="1 2">
    <name type="scientific">Trifolium medium</name>
    <dbReference type="NCBI Taxonomy" id="97028"/>
    <lineage>
        <taxon>Eukaryota</taxon>
        <taxon>Viridiplantae</taxon>
        <taxon>Streptophyta</taxon>
        <taxon>Embryophyta</taxon>
        <taxon>Tracheophyta</taxon>
        <taxon>Spermatophyta</taxon>
        <taxon>Magnoliopsida</taxon>
        <taxon>eudicotyledons</taxon>
        <taxon>Gunneridae</taxon>
        <taxon>Pentapetalae</taxon>
        <taxon>rosids</taxon>
        <taxon>fabids</taxon>
        <taxon>Fabales</taxon>
        <taxon>Fabaceae</taxon>
        <taxon>Papilionoideae</taxon>
        <taxon>50 kb inversion clade</taxon>
        <taxon>NPAAA clade</taxon>
        <taxon>Hologalegina</taxon>
        <taxon>IRL clade</taxon>
        <taxon>Trifolieae</taxon>
        <taxon>Trifolium</taxon>
    </lineage>
</organism>